<feature type="compositionally biased region" description="Basic residues" evidence="1">
    <location>
        <begin position="12"/>
        <end position="21"/>
    </location>
</feature>
<feature type="region of interest" description="Disordered" evidence="1">
    <location>
        <begin position="237"/>
        <end position="288"/>
    </location>
</feature>
<evidence type="ECO:0000313" key="2">
    <source>
        <dbReference type="EMBL" id="CAE7317461.1"/>
    </source>
</evidence>
<name>A0A812NM29_9DINO</name>
<reference evidence="2" key="1">
    <citation type="submission" date="2021-02" db="EMBL/GenBank/DDBJ databases">
        <authorList>
            <person name="Dougan E. K."/>
            <person name="Rhodes N."/>
            <person name="Thang M."/>
            <person name="Chan C."/>
        </authorList>
    </citation>
    <scope>NUCLEOTIDE SEQUENCE</scope>
</reference>
<feature type="compositionally biased region" description="Basic and acidic residues" evidence="1">
    <location>
        <begin position="69"/>
        <end position="94"/>
    </location>
</feature>
<protein>
    <submittedName>
        <fullName evidence="2">Uncharacterized protein</fullName>
    </submittedName>
</protein>
<feature type="region of interest" description="Disordered" evidence="1">
    <location>
        <begin position="1"/>
        <end position="177"/>
    </location>
</feature>
<proteinExistence type="predicted"/>
<dbReference type="AlphaFoldDB" id="A0A812NM29"/>
<feature type="compositionally biased region" description="Pro residues" evidence="1">
    <location>
        <begin position="140"/>
        <end position="174"/>
    </location>
</feature>
<keyword evidence="3" id="KW-1185">Reference proteome</keyword>
<accession>A0A812NM29</accession>
<evidence type="ECO:0000313" key="3">
    <source>
        <dbReference type="Proteomes" id="UP000604046"/>
    </source>
</evidence>
<evidence type="ECO:0000256" key="1">
    <source>
        <dbReference type="SAM" id="MobiDB-lite"/>
    </source>
</evidence>
<dbReference type="Proteomes" id="UP000604046">
    <property type="component" value="Unassembled WGS sequence"/>
</dbReference>
<feature type="compositionally biased region" description="Low complexity" evidence="1">
    <location>
        <begin position="50"/>
        <end position="68"/>
    </location>
</feature>
<comment type="caution">
    <text evidence="2">The sequence shown here is derived from an EMBL/GenBank/DDBJ whole genome shotgun (WGS) entry which is preliminary data.</text>
</comment>
<sequence>MSSTSEEELLHRLQRKQRKRREKEAAATLAHQPKAVSMDNPGDSDWQLNQTTSDSQDAWQQSSSWTDDSWQKQDHWQQSHHSRDSWQSRSKQDQWWHQTAHDQAGSTKRWRSSDWQAGAWSTGREDRSSKGGAAATRPPEQLPLPGPPPLIPPSLAPGPLPPPPAFPPPPPPVFPGQVGQPSQIPVGIAASPVQLGGAAMAHTNVQQGPALQQAVSPGFACASQHAFPWTAQISPYPPTRWMSNQDGAGVPGQTMNQPPPATNSKFRSPPGPPRAGSSATQGQKGLPDDVLQSARRILPTRNVRSWAELQPAERVKLDTVSAQAAQDIKDHLLQLDPQVTSSICDAVVQVIVSSGNEALFDLRRAETLDINRVYRALIVPFNPGYLPHVFGADSRDSARGYSYTFTFAHGTSIKSASIIAAEALLRPSAWGGILEGPDGSYPTMGFNAQATPGSYSTRAQDTAAIVLGKVLKTPKGLQGVVVLGETFSKVPHYSTDSQCVDEEQRITALNGSCKGVHRWTLHAECSHITAFAFIRAL</sequence>
<organism evidence="2 3">
    <name type="scientific">Symbiodinium natans</name>
    <dbReference type="NCBI Taxonomy" id="878477"/>
    <lineage>
        <taxon>Eukaryota</taxon>
        <taxon>Sar</taxon>
        <taxon>Alveolata</taxon>
        <taxon>Dinophyceae</taxon>
        <taxon>Suessiales</taxon>
        <taxon>Symbiodiniaceae</taxon>
        <taxon>Symbiodinium</taxon>
    </lineage>
</organism>
<dbReference type="EMBL" id="CAJNDS010002086">
    <property type="protein sequence ID" value="CAE7317461.1"/>
    <property type="molecule type" value="Genomic_DNA"/>
</dbReference>
<gene>
    <name evidence="2" type="ORF">SNAT2548_LOCUS16647</name>
</gene>